<organism evidence="1 2">
    <name type="scientific">Hungatella hathewayi WAL-18680</name>
    <dbReference type="NCBI Taxonomy" id="742737"/>
    <lineage>
        <taxon>Bacteria</taxon>
        <taxon>Bacillati</taxon>
        <taxon>Bacillota</taxon>
        <taxon>Clostridia</taxon>
        <taxon>Lachnospirales</taxon>
        <taxon>Lachnospiraceae</taxon>
        <taxon>Hungatella</taxon>
    </lineage>
</organism>
<protein>
    <submittedName>
        <fullName evidence="1">Uncharacterized protein</fullName>
    </submittedName>
</protein>
<proteinExistence type="predicted"/>
<evidence type="ECO:0000313" key="2">
    <source>
        <dbReference type="Proteomes" id="UP000005384"/>
    </source>
</evidence>
<dbReference type="EMBL" id="ADLN01000009">
    <property type="protein sequence ID" value="EHI61027.1"/>
    <property type="molecule type" value="Genomic_DNA"/>
</dbReference>
<keyword evidence="2" id="KW-1185">Reference proteome</keyword>
<dbReference type="Proteomes" id="UP000005384">
    <property type="component" value="Unassembled WGS sequence"/>
</dbReference>
<gene>
    <name evidence="1" type="ORF">HMPREF9473_01092</name>
</gene>
<dbReference type="HOGENOM" id="CLU_3389837_0_0_9"/>
<accession>G5ICA9</accession>
<comment type="caution">
    <text evidence="1">The sequence shown here is derived from an EMBL/GenBank/DDBJ whole genome shotgun (WGS) entry which is preliminary data.</text>
</comment>
<reference evidence="1 2" key="1">
    <citation type="submission" date="2011-08" db="EMBL/GenBank/DDBJ databases">
        <title>The Genome Sequence of Clostridium hathewayi WAL-18680.</title>
        <authorList>
            <consortium name="The Broad Institute Genome Sequencing Platform"/>
            <person name="Earl A."/>
            <person name="Ward D."/>
            <person name="Feldgarden M."/>
            <person name="Gevers D."/>
            <person name="Finegold S.M."/>
            <person name="Summanen P.H."/>
            <person name="Molitoris D.R."/>
            <person name="Song M."/>
            <person name="Daigneault M."/>
            <person name="Allen-Vercoe E."/>
            <person name="Young S.K."/>
            <person name="Zeng Q."/>
            <person name="Gargeya S."/>
            <person name="Fitzgerald M."/>
            <person name="Haas B."/>
            <person name="Abouelleil A."/>
            <person name="Alvarado L."/>
            <person name="Arachchi H.M."/>
            <person name="Berlin A."/>
            <person name="Brown A."/>
            <person name="Chapman S.B."/>
            <person name="Chen Z."/>
            <person name="Dunbar C."/>
            <person name="Freedman E."/>
            <person name="Gearin G."/>
            <person name="Gellesch M."/>
            <person name="Goldberg J."/>
            <person name="Griggs A."/>
            <person name="Gujja S."/>
            <person name="Heiman D."/>
            <person name="Howarth C."/>
            <person name="Larson L."/>
            <person name="Lui A."/>
            <person name="MacDonald P.J.P."/>
            <person name="Montmayeur A."/>
            <person name="Murphy C."/>
            <person name="Neiman D."/>
            <person name="Pearson M."/>
            <person name="Priest M."/>
            <person name="Roberts A."/>
            <person name="Saif S."/>
            <person name="Shea T."/>
            <person name="Shenoy N."/>
            <person name="Sisk P."/>
            <person name="Stolte C."/>
            <person name="Sykes S."/>
            <person name="Wortman J."/>
            <person name="Nusbaum C."/>
            <person name="Birren B."/>
        </authorList>
    </citation>
    <scope>NUCLEOTIDE SEQUENCE [LARGE SCALE GENOMIC DNA]</scope>
    <source>
        <strain evidence="1 2">WAL-18680</strain>
    </source>
</reference>
<sequence>MYIMFNLELDIKFSSNKIGCEFYIEFFVFMKR</sequence>
<name>G5ICA9_9FIRM</name>
<dbReference type="AlphaFoldDB" id="G5ICA9"/>
<evidence type="ECO:0000313" key="1">
    <source>
        <dbReference type="EMBL" id="EHI61027.1"/>
    </source>
</evidence>